<protein>
    <submittedName>
        <fullName evidence="2">Jg23279 protein</fullName>
    </submittedName>
</protein>
<keyword evidence="3" id="KW-1185">Reference proteome</keyword>
<dbReference type="AlphaFoldDB" id="A0A8S4SNH1"/>
<evidence type="ECO:0000313" key="3">
    <source>
        <dbReference type="Proteomes" id="UP000838756"/>
    </source>
</evidence>
<dbReference type="Proteomes" id="UP000838756">
    <property type="component" value="Unassembled WGS sequence"/>
</dbReference>
<evidence type="ECO:0000313" key="2">
    <source>
        <dbReference type="EMBL" id="CAH2269374.1"/>
    </source>
</evidence>
<feature type="compositionally biased region" description="Polar residues" evidence="1">
    <location>
        <begin position="9"/>
        <end position="18"/>
    </location>
</feature>
<gene>
    <name evidence="2" type="primary">jg23279</name>
    <name evidence="2" type="ORF">PAEG_LOCUS27593</name>
</gene>
<organism evidence="2 3">
    <name type="scientific">Pararge aegeria aegeria</name>
    <dbReference type="NCBI Taxonomy" id="348720"/>
    <lineage>
        <taxon>Eukaryota</taxon>
        <taxon>Metazoa</taxon>
        <taxon>Ecdysozoa</taxon>
        <taxon>Arthropoda</taxon>
        <taxon>Hexapoda</taxon>
        <taxon>Insecta</taxon>
        <taxon>Pterygota</taxon>
        <taxon>Neoptera</taxon>
        <taxon>Endopterygota</taxon>
        <taxon>Lepidoptera</taxon>
        <taxon>Glossata</taxon>
        <taxon>Ditrysia</taxon>
        <taxon>Papilionoidea</taxon>
        <taxon>Nymphalidae</taxon>
        <taxon>Satyrinae</taxon>
        <taxon>Satyrini</taxon>
        <taxon>Parargina</taxon>
        <taxon>Pararge</taxon>
    </lineage>
</organism>
<evidence type="ECO:0000256" key="1">
    <source>
        <dbReference type="SAM" id="MobiDB-lite"/>
    </source>
</evidence>
<dbReference type="EMBL" id="CAKXAJ010026512">
    <property type="protein sequence ID" value="CAH2269374.1"/>
    <property type="molecule type" value="Genomic_DNA"/>
</dbReference>
<feature type="region of interest" description="Disordered" evidence="1">
    <location>
        <begin position="1"/>
        <end position="25"/>
    </location>
</feature>
<sequence length="100" mass="11287">MASHLPSGPSKSKSSMTNEPCRVVMSDQRAVITTPRNRCRTRRLRECKEEKVAASCLLPSSAIANQSAQRLAEEEYHGSKIYDNGLERAPNHYLEQRCPR</sequence>
<name>A0A8S4SNH1_9NEOP</name>
<accession>A0A8S4SNH1</accession>
<reference evidence="2" key="1">
    <citation type="submission" date="2022-03" db="EMBL/GenBank/DDBJ databases">
        <authorList>
            <person name="Lindestad O."/>
        </authorList>
    </citation>
    <scope>NUCLEOTIDE SEQUENCE</scope>
</reference>
<proteinExistence type="predicted"/>
<comment type="caution">
    <text evidence="2">The sequence shown here is derived from an EMBL/GenBank/DDBJ whole genome shotgun (WGS) entry which is preliminary data.</text>
</comment>